<reference evidence="3" key="2">
    <citation type="journal article" date="2017" name="Nat. Plants">
        <title>The Aegilops tauschii genome reveals multiple impacts of transposons.</title>
        <authorList>
            <person name="Zhao G."/>
            <person name="Zou C."/>
            <person name="Li K."/>
            <person name="Wang K."/>
            <person name="Li T."/>
            <person name="Gao L."/>
            <person name="Zhang X."/>
            <person name="Wang H."/>
            <person name="Yang Z."/>
            <person name="Liu X."/>
            <person name="Jiang W."/>
            <person name="Mao L."/>
            <person name="Kong X."/>
            <person name="Jiao Y."/>
            <person name="Jia J."/>
        </authorList>
    </citation>
    <scope>NUCLEOTIDE SEQUENCE [LARGE SCALE GENOMIC DNA]</scope>
    <source>
        <strain evidence="3">cv. AL8/78</strain>
    </source>
</reference>
<evidence type="ECO:0000256" key="1">
    <source>
        <dbReference type="SAM" id="MobiDB-lite"/>
    </source>
</evidence>
<keyword evidence="3" id="KW-1185">Reference proteome</keyword>
<evidence type="ECO:0000313" key="3">
    <source>
        <dbReference type="Proteomes" id="UP000015105"/>
    </source>
</evidence>
<reference evidence="2" key="3">
    <citation type="journal article" date="2017" name="Nature">
        <title>Genome sequence of the progenitor of the wheat D genome Aegilops tauschii.</title>
        <authorList>
            <person name="Luo M.C."/>
            <person name="Gu Y.Q."/>
            <person name="Puiu D."/>
            <person name="Wang H."/>
            <person name="Twardziok S.O."/>
            <person name="Deal K.R."/>
            <person name="Huo N."/>
            <person name="Zhu T."/>
            <person name="Wang L."/>
            <person name="Wang Y."/>
            <person name="McGuire P.E."/>
            <person name="Liu S."/>
            <person name="Long H."/>
            <person name="Ramasamy R.K."/>
            <person name="Rodriguez J.C."/>
            <person name="Van S.L."/>
            <person name="Yuan L."/>
            <person name="Wang Z."/>
            <person name="Xia Z."/>
            <person name="Xiao L."/>
            <person name="Anderson O.D."/>
            <person name="Ouyang S."/>
            <person name="Liang Y."/>
            <person name="Zimin A.V."/>
            <person name="Pertea G."/>
            <person name="Qi P."/>
            <person name="Bennetzen J.L."/>
            <person name="Dai X."/>
            <person name="Dawson M.W."/>
            <person name="Muller H.G."/>
            <person name="Kugler K."/>
            <person name="Rivarola-Duarte L."/>
            <person name="Spannagl M."/>
            <person name="Mayer K.F.X."/>
            <person name="Lu F.H."/>
            <person name="Bevan M.W."/>
            <person name="Leroy P."/>
            <person name="Li P."/>
            <person name="You F.M."/>
            <person name="Sun Q."/>
            <person name="Liu Z."/>
            <person name="Lyons E."/>
            <person name="Wicker T."/>
            <person name="Salzberg S.L."/>
            <person name="Devos K.M."/>
            <person name="Dvorak J."/>
        </authorList>
    </citation>
    <scope>NUCLEOTIDE SEQUENCE [LARGE SCALE GENOMIC DNA]</scope>
    <source>
        <strain evidence="2">cv. AL8/78</strain>
    </source>
</reference>
<proteinExistence type="predicted"/>
<organism evidence="2 3">
    <name type="scientific">Aegilops tauschii subsp. strangulata</name>
    <name type="common">Goatgrass</name>
    <dbReference type="NCBI Taxonomy" id="200361"/>
    <lineage>
        <taxon>Eukaryota</taxon>
        <taxon>Viridiplantae</taxon>
        <taxon>Streptophyta</taxon>
        <taxon>Embryophyta</taxon>
        <taxon>Tracheophyta</taxon>
        <taxon>Spermatophyta</taxon>
        <taxon>Magnoliopsida</taxon>
        <taxon>Liliopsida</taxon>
        <taxon>Poales</taxon>
        <taxon>Poaceae</taxon>
        <taxon>BOP clade</taxon>
        <taxon>Pooideae</taxon>
        <taxon>Triticodae</taxon>
        <taxon>Triticeae</taxon>
        <taxon>Triticinae</taxon>
        <taxon>Aegilops</taxon>
    </lineage>
</organism>
<reference evidence="2" key="4">
    <citation type="submission" date="2019-03" db="UniProtKB">
        <authorList>
            <consortium name="EnsemblPlants"/>
        </authorList>
    </citation>
    <scope>IDENTIFICATION</scope>
</reference>
<dbReference type="AlphaFoldDB" id="A0A453B089"/>
<sequence>TLQKTNRSNSNGPLKPITRPASAAVFLPRPPLAPPPSSPAPRSRRRLPPQAPARAAAFLPRPPLAPRRLLPPAPARAAAFLLCPPSRRRLPALATYRAAALPCPPARATARPLLQSGDQDASVQIHVRGATRMNCFLVQL</sequence>
<evidence type="ECO:0000313" key="2">
    <source>
        <dbReference type="EnsemblPlants" id="AET2Gv20320000.8"/>
    </source>
</evidence>
<accession>A0A453B089</accession>
<dbReference type="Gramene" id="AET2Gv20320000.8">
    <property type="protein sequence ID" value="AET2Gv20320000.8"/>
    <property type="gene ID" value="AET2Gv20320000"/>
</dbReference>
<name>A0A453B089_AEGTS</name>
<reference evidence="2" key="5">
    <citation type="journal article" date="2021" name="G3 (Bethesda)">
        <title>Aegilops tauschii genome assembly Aet v5.0 features greater sequence contiguity and improved annotation.</title>
        <authorList>
            <person name="Wang L."/>
            <person name="Zhu T."/>
            <person name="Rodriguez J.C."/>
            <person name="Deal K.R."/>
            <person name="Dubcovsky J."/>
            <person name="McGuire P.E."/>
            <person name="Lux T."/>
            <person name="Spannagl M."/>
            <person name="Mayer K.F.X."/>
            <person name="Baldrich P."/>
            <person name="Meyers B.C."/>
            <person name="Huo N."/>
            <person name="Gu Y.Q."/>
            <person name="Zhou H."/>
            <person name="Devos K.M."/>
            <person name="Bennetzen J.L."/>
            <person name="Unver T."/>
            <person name="Budak H."/>
            <person name="Gulick P.J."/>
            <person name="Galiba G."/>
            <person name="Kalapos B."/>
            <person name="Nelson D.R."/>
            <person name="Li P."/>
            <person name="You F.M."/>
            <person name="Luo M.C."/>
            <person name="Dvorak J."/>
        </authorList>
    </citation>
    <scope>NUCLEOTIDE SEQUENCE [LARGE SCALE GENOMIC DNA]</scope>
    <source>
        <strain evidence="2">cv. AL8/78</strain>
    </source>
</reference>
<feature type="compositionally biased region" description="Pro residues" evidence="1">
    <location>
        <begin position="28"/>
        <end position="39"/>
    </location>
</feature>
<protein>
    <submittedName>
        <fullName evidence="2">Uncharacterized protein</fullName>
    </submittedName>
</protein>
<dbReference type="EnsemblPlants" id="AET2Gv20320000.8">
    <property type="protein sequence ID" value="AET2Gv20320000.8"/>
    <property type="gene ID" value="AET2Gv20320000"/>
</dbReference>
<feature type="compositionally biased region" description="Polar residues" evidence="1">
    <location>
        <begin position="1"/>
        <end position="12"/>
    </location>
</feature>
<feature type="region of interest" description="Disordered" evidence="1">
    <location>
        <begin position="1"/>
        <end position="67"/>
    </location>
</feature>
<reference evidence="3" key="1">
    <citation type="journal article" date="2014" name="Science">
        <title>Ancient hybridizations among the ancestral genomes of bread wheat.</title>
        <authorList>
            <consortium name="International Wheat Genome Sequencing Consortium,"/>
            <person name="Marcussen T."/>
            <person name="Sandve S.R."/>
            <person name="Heier L."/>
            <person name="Spannagl M."/>
            <person name="Pfeifer M."/>
            <person name="Jakobsen K.S."/>
            <person name="Wulff B.B."/>
            <person name="Steuernagel B."/>
            <person name="Mayer K.F."/>
            <person name="Olsen O.A."/>
        </authorList>
    </citation>
    <scope>NUCLEOTIDE SEQUENCE [LARGE SCALE GENOMIC DNA]</scope>
    <source>
        <strain evidence="3">cv. AL8/78</strain>
    </source>
</reference>
<dbReference type="Proteomes" id="UP000015105">
    <property type="component" value="Chromosome 2D"/>
</dbReference>